<dbReference type="Proteomes" id="UP000607653">
    <property type="component" value="Unassembled WGS sequence"/>
</dbReference>
<gene>
    <name evidence="2" type="ORF">HUJ06_019742</name>
</gene>
<comment type="caution">
    <text evidence="2">The sequence shown here is derived from an EMBL/GenBank/DDBJ whole genome shotgun (WGS) entry which is preliminary data.</text>
</comment>
<evidence type="ECO:0000313" key="2">
    <source>
        <dbReference type="EMBL" id="DAD18279.1"/>
    </source>
</evidence>
<keyword evidence="3" id="KW-1185">Reference proteome</keyword>
<protein>
    <submittedName>
        <fullName evidence="2">Uncharacterized protein</fullName>
    </submittedName>
</protein>
<organism evidence="2 3">
    <name type="scientific">Nelumbo nucifera</name>
    <name type="common">Sacred lotus</name>
    <dbReference type="NCBI Taxonomy" id="4432"/>
    <lineage>
        <taxon>Eukaryota</taxon>
        <taxon>Viridiplantae</taxon>
        <taxon>Streptophyta</taxon>
        <taxon>Embryophyta</taxon>
        <taxon>Tracheophyta</taxon>
        <taxon>Spermatophyta</taxon>
        <taxon>Magnoliopsida</taxon>
        <taxon>Proteales</taxon>
        <taxon>Nelumbonaceae</taxon>
        <taxon>Nelumbo</taxon>
    </lineage>
</organism>
<dbReference type="EMBL" id="DUZY01000001">
    <property type="protein sequence ID" value="DAD18279.1"/>
    <property type="molecule type" value="Genomic_DNA"/>
</dbReference>
<feature type="region of interest" description="Disordered" evidence="1">
    <location>
        <begin position="1"/>
        <end position="21"/>
    </location>
</feature>
<reference evidence="2 3" key="1">
    <citation type="journal article" date="2020" name="Mol. Biol. Evol.">
        <title>Distinct Expression and Methylation Patterns for Genes with Different Fates following a Single Whole-Genome Duplication in Flowering Plants.</title>
        <authorList>
            <person name="Shi T."/>
            <person name="Rahmani R.S."/>
            <person name="Gugger P.F."/>
            <person name="Wang M."/>
            <person name="Li H."/>
            <person name="Zhang Y."/>
            <person name="Li Z."/>
            <person name="Wang Q."/>
            <person name="Van de Peer Y."/>
            <person name="Marchal K."/>
            <person name="Chen J."/>
        </authorList>
    </citation>
    <scope>NUCLEOTIDE SEQUENCE [LARGE SCALE GENOMIC DNA]</scope>
    <source>
        <tissue evidence="2">Leaf</tissue>
    </source>
</reference>
<dbReference type="AlphaFoldDB" id="A0A822XGX6"/>
<evidence type="ECO:0000313" key="3">
    <source>
        <dbReference type="Proteomes" id="UP000607653"/>
    </source>
</evidence>
<accession>A0A822XGX6</accession>
<name>A0A822XGX6_NELNU</name>
<proteinExistence type="predicted"/>
<feature type="compositionally biased region" description="Polar residues" evidence="1">
    <location>
        <begin position="11"/>
        <end position="21"/>
    </location>
</feature>
<sequence length="21" mass="2398">MAGMVARFSDRLSTLFTRKPL</sequence>
<evidence type="ECO:0000256" key="1">
    <source>
        <dbReference type="SAM" id="MobiDB-lite"/>
    </source>
</evidence>